<dbReference type="STRING" id="1073090.A0A1L9SM42"/>
<dbReference type="InterPro" id="IPR053225">
    <property type="entry name" value="Acyl-CoA_N-acyltransferase"/>
</dbReference>
<dbReference type="Gene3D" id="3.40.630.30">
    <property type="match status" value="1"/>
</dbReference>
<dbReference type="EMBL" id="KV878339">
    <property type="protein sequence ID" value="OJJ48176.1"/>
    <property type="molecule type" value="Genomic_DNA"/>
</dbReference>
<sequence>MIYTHHSSTVLPILRSHLPYSGSCLRRIQHADAYPTPTVRILATFPPSQPVLTSTSTESDEDPWLVACIDPGRAPETSVFLYCSLERNATDRGGTDGAEEANDNGYEFSVDEPVKRLVQARLRALLREIQRLHRLQPATELTAEKNTSEITDNYNSSNDENDRHSENGNPFLATLHPACFALLTVSNTFADPRPIPGLRVHRVTNPPWIKYLFEKQTEPTDTERIESSVLPPGYRFTDTHGATGVQPRHHALVQASTEIRRSEMTLSQMPSVAVYKDSNVIANDESKRDPHTGNSDEPVGWAFLSIYGSVAGLYVHPAHRGRGLAGLLAREAMRKGMQEGGIFHLPTSAGMESERYYCAAEVAMANTASQRVMEKMGARRTGMAAWTVLEVSE</sequence>
<dbReference type="CDD" id="cd04301">
    <property type="entry name" value="NAT_SF"/>
    <property type="match status" value="1"/>
</dbReference>
<evidence type="ECO:0000313" key="3">
    <source>
        <dbReference type="EMBL" id="OJJ48176.1"/>
    </source>
</evidence>
<gene>
    <name evidence="3" type="ORF">ASPZODRAFT_92509</name>
</gene>
<dbReference type="GeneID" id="34616908"/>
<organism evidence="3 4">
    <name type="scientific">Penicilliopsis zonata CBS 506.65</name>
    <dbReference type="NCBI Taxonomy" id="1073090"/>
    <lineage>
        <taxon>Eukaryota</taxon>
        <taxon>Fungi</taxon>
        <taxon>Dikarya</taxon>
        <taxon>Ascomycota</taxon>
        <taxon>Pezizomycotina</taxon>
        <taxon>Eurotiomycetes</taxon>
        <taxon>Eurotiomycetidae</taxon>
        <taxon>Eurotiales</taxon>
        <taxon>Aspergillaceae</taxon>
        <taxon>Penicilliopsis</taxon>
    </lineage>
</organism>
<evidence type="ECO:0000313" key="4">
    <source>
        <dbReference type="Proteomes" id="UP000184188"/>
    </source>
</evidence>
<evidence type="ECO:0000256" key="1">
    <source>
        <dbReference type="SAM" id="MobiDB-lite"/>
    </source>
</evidence>
<feature type="domain" description="N-acetyltransferase" evidence="2">
    <location>
        <begin position="243"/>
        <end position="393"/>
    </location>
</feature>
<protein>
    <recommendedName>
        <fullName evidence="2">N-acetyltransferase domain-containing protein</fullName>
    </recommendedName>
</protein>
<dbReference type="PANTHER" id="PTHR20958:SF6">
    <property type="entry name" value="GLYCINE N-ACYLTRANSFERASE-LIKE PROTEIN"/>
    <property type="match status" value="1"/>
</dbReference>
<dbReference type="SUPFAM" id="SSF55729">
    <property type="entry name" value="Acyl-CoA N-acyltransferases (Nat)"/>
    <property type="match status" value="1"/>
</dbReference>
<dbReference type="VEuPathDB" id="FungiDB:ASPZODRAFT_92509"/>
<feature type="compositionally biased region" description="Polar residues" evidence="1">
    <location>
        <begin position="148"/>
        <end position="158"/>
    </location>
</feature>
<dbReference type="PANTHER" id="PTHR20958">
    <property type="entry name" value="GLYCINE N-ACYLTRANSFERASE-LIKE PROTEIN"/>
    <property type="match status" value="1"/>
</dbReference>
<feature type="region of interest" description="Disordered" evidence="1">
    <location>
        <begin position="140"/>
        <end position="169"/>
    </location>
</feature>
<proteinExistence type="predicted"/>
<dbReference type="PROSITE" id="PS51186">
    <property type="entry name" value="GNAT"/>
    <property type="match status" value="1"/>
</dbReference>
<reference evidence="4" key="1">
    <citation type="journal article" date="2017" name="Genome Biol.">
        <title>Comparative genomics reveals high biological diversity and specific adaptations in the industrially and medically important fungal genus Aspergillus.</title>
        <authorList>
            <person name="de Vries R.P."/>
            <person name="Riley R."/>
            <person name="Wiebenga A."/>
            <person name="Aguilar-Osorio G."/>
            <person name="Amillis S."/>
            <person name="Uchima C.A."/>
            <person name="Anderluh G."/>
            <person name="Asadollahi M."/>
            <person name="Askin M."/>
            <person name="Barry K."/>
            <person name="Battaglia E."/>
            <person name="Bayram O."/>
            <person name="Benocci T."/>
            <person name="Braus-Stromeyer S.A."/>
            <person name="Caldana C."/>
            <person name="Canovas D."/>
            <person name="Cerqueira G.C."/>
            <person name="Chen F."/>
            <person name="Chen W."/>
            <person name="Choi C."/>
            <person name="Clum A."/>
            <person name="Dos Santos R.A."/>
            <person name="Damasio A.R."/>
            <person name="Diallinas G."/>
            <person name="Emri T."/>
            <person name="Fekete E."/>
            <person name="Flipphi M."/>
            <person name="Freyberg S."/>
            <person name="Gallo A."/>
            <person name="Gournas C."/>
            <person name="Habgood R."/>
            <person name="Hainaut M."/>
            <person name="Harispe M.L."/>
            <person name="Henrissat B."/>
            <person name="Hilden K.S."/>
            <person name="Hope R."/>
            <person name="Hossain A."/>
            <person name="Karabika E."/>
            <person name="Karaffa L."/>
            <person name="Karanyi Z."/>
            <person name="Krasevec N."/>
            <person name="Kuo A."/>
            <person name="Kusch H."/>
            <person name="LaButti K."/>
            <person name="Lagendijk E.L."/>
            <person name="Lapidus A."/>
            <person name="Levasseur A."/>
            <person name="Lindquist E."/>
            <person name="Lipzen A."/>
            <person name="Logrieco A.F."/>
            <person name="MacCabe A."/>
            <person name="Maekelae M.R."/>
            <person name="Malavazi I."/>
            <person name="Melin P."/>
            <person name="Meyer V."/>
            <person name="Mielnichuk N."/>
            <person name="Miskei M."/>
            <person name="Molnar A.P."/>
            <person name="Mule G."/>
            <person name="Ngan C.Y."/>
            <person name="Orejas M."/>
            <person name="Orosz E."/>
            <person name="Ouedraogo J.P."/>
            <person name="Overkamp K.M."/>
            <person name="Park H.-S."/>
            <person name="Perrone G."/>
            <person name="Piumi F."/>
            <person name="Punt P.J."/>
            <person name="Ram A.F."/>
            <person name="Ramon A."/>
            <person name="Rauscher S."/>
            <person name="Record E."/>
            <person name="Riano-Pachon D.M."/>
            <person name="Robert V."/>
            <person name="Roehrig J."/>
            <person name="Ruller R."/>
            <person name="Salamov A."/>
            <person name="Salih N.S."/>
            <person name="Samson R.A."/>
            <person name="Sandor E."/>
            <person name="Sanguinetti M."/>
            <person name="Schuetze T."/>
            <person name="Sepcic K."/>
            <person name="Shelest E."/>
            <person name="Sherlock G."/>
            <person name="Sophianopoulou V."/>
            <person name="Squina F.M."/>
            <person name="Sun H."/>
            <person name="Susca A."/>
            <person name="Todd R.B."/>
            <person name="Tsang A."/>
            <person name="Unkles S.E."/>
            <person name="van de Wiele N."/>
            <person name="van Rossen-Uffink D."/>
            <person name="Oliveira J.V."/>
            <person name="Vesth T.C."/>
            <person name="Visser J."/>
            <person name="Yu J.-H."/>
            <person name="Zhou M."/>
            <person name="Andersen M.R."/>
            <person name="Archer D.B."/>
            <person name="Baker S.E."/>
            <person name="Benoit I."/>
            <person name="Brakhage A.A."/>
            <person name="Braus G.H."/>
            <person name="Fischer R."/>
            <person name="Frisvad J.C."/>
            <person name="Goldman G.H."/>
            <person name="Houbraken J."/>
            <person name="Oakley B."/>
            <person name="Pocsi I."/>
            <person name="Scazzocchio C."/>
            <person name="Seiboth B."/>
            <person name="vanKuyk P.A."/>
            <person name="Wortman J."/>
            <person name="Dyer P.S."/>
            <person name="Grigoriev I.V."/>
        </authorList>
    </citation>
    <scope>NUCLEOTIDE SEQUENCE [LARGE SCALE GENOMIC DNA]</scope>
    <source>
        <strain evidence="4">CBS 506.65</strain>
    </source>
</reference>
<dbReference type="AlphaFoldDB" id="A0A1L9SM42"/>
<evidence type="ECO:0000259" key="2">
    <source>
        <dbReference type="PROSITE" id="PS51186"/>
    </source>
</evidence>
<keyword evidence="4" id="KW-1185">Reference proteome</keyword>
<dbReference type="RefSeq" id="XP_022582686.1">
    <property type="nucleotide sequence ID" value="XM_022730444.1"/>
</dbReference>
<dbReference type="Pfam" id="PF00583">
    <property type="entry name" value="Acetyltransf_1"/>
    <property type="match status" value="1"/>
</dbReference>
<dbReference type="Proteomes" id="UP000184188">
    <property type="component" value="Unassembled WGS sequence"/>
</dbReference>
<dbReference type="OrthoDB" id="5335812at2759"/>
<dbReference type="InterPro" id="IPR016181">
    <property type="entry name" value="Acyl_CoA_acyltransferase"/>
</dbReference>
<dbReference type="InterPro" id="IPR000182">
    <property type="entry name" value="GNAT_dom"/>
</dbReference>
<name>A0A1L9SM42_9EURO</name>
<dbReference type="GO" id="GO:0016747">
    <property type="term" value="F:acyltransferase activity, transferring groups other than amino-acyl groups"/>
    <property type="evidence" value="ECO:0007669"/>
    <property type="project" value="InterPro"/>
</dbReference>
<accession>A0A1L9SM42</accession>